<dbReference type="Pfam" id="PF12770">
    <property type="entry name" value="CHAT"/>
    <property type="match status" value="1"/>
</dbReference>
<dbReference type="InterPro" id="IPR024983">
    <property type="entry name" value="CHAT_dom"/>
</dbReference>
<name>A0ABP0JTJ0_9DINO</name>
<organism evidence="3 4">
    <name type="scientific">Durusdinium trenchii</name>
    <dbReference type="NCBI Taxonomy" id="1381693"/>
    <lineage>
        <taxon>Eukaryota</taxon>
        <taxon>Sar</taxon>
        <taxon>Alveolata</taxon>
        <taxon>Dinophyceae</taxon>
        <taxon>Suessiales</taxon>
        <taxon>Symbiodiniaceae</taxon>
        <taxon>Durusdinium</taxon>
    </lineage>
</organism>
<feature type="domain" description="CHAT" evidence="2">
    <location>
        <begin position="213"/>
        <end position="363"/>
    </location>
</feature>
<evidence type="ECO:0000313" key="3">
    <source>
        <dbReference type="EMBL" id="CAK9017614.1"/>
    </source>
</evidence>
<dbReference type="EMBL" id="CAXAMN010006446">
    <property type="protein sequence ID" value="CAK9017614.1"/>
    <property type="molecule type" value="Genomic_DNA"/>
</dbReference>
<feature type="compositionally biased region" description="Polar residues" evidence="1">
    <location>
        <begin position="81"/>
        <end position="91"/>
    </location>
</feature>
<dbReference type="Gene3D" id="3.40.50.300">
    <property type="entry name" value="P-loop containing nucleotide triphosphate hydrolases"/>
    <property type="match status" value="1"/>
</dbReference>
<proteinExistence type="predicted"/>
<feature type="region of interest" description="Disordered" evidence="1">
    <location>
        <begin position="1"/>
        <end position="102"/>
    </location>
</feature>
<dbReference type="InterPro" id="IPR027417">
    <property type="entry name" value="P-loop_NTPase"/>
</dbReference>
<evidence type="ECO:0000313" key="4">
    <source>
        <dbReference type="Proteomes" id="UP001642484"/>
    </source>
</evidence>
<sequence length="1248" mass="138309">MASLWGLLKRSQEDDEEPQAPSHASFCLPPLGPGASEMRSSSRCTASSRPRSQSSTRTRRGAGTPSTATPRTDLHLPPISRSCTPHSSPWTPATGAGGGLDRAMSEVSTVSPSSCYLSMYQSPAHCGTPARRTSCGTPLHHCGRSPHPCGGSPIMWNDDFADHSLRSWMHRNQAPELLWELFVLYASPLAFTPIDFESETDRIVGSARDSGRLQTGQVRISLGAASSSSLTKMLTQSHARRSGGLILHLAAHGDEAGGLVLENSKGNGEAYRCTHEKLRQILQMGDRGLRGVSLLFLSSCSSKQLAQVFLECGCQHVIATSSPVLDATARAFTERFYGALFVGKSIVEAFEHTRKALLASSVREVADQSNVYHLLSAEGVGQVVPDVPERPERPGSRESEIGGFQDACSFQEQLTFLPPEVEDFFRPPEMQQVMNVLLNRRACAVHGCEGIGKSALLIETARFAASPGRQFSGNVVHVRLHDRSNAVKTIKEAVDFCSARLPCFLAETPGGPNGHARCIIWQLQQLERFRGNAPILLVIDDECNALERRSLRGLLAEVLRKTHKLRLLLGTSHASDEGTSEAREAQGLQELGCSKVVTIRLHGLDPATSVRLLLRRVHRPLEPHDLFPLEALSEGRARAQLRENREVAKLLVGSQILQPLEGNPGLIRQLGSRIVEGGAPLRDVLQDMLWNRAEVSTTMKEHMKNELAPQERVEDFEDAQGPSAATFSRAKYKLDIFMMLCFDATDQKNELLMIEEYCARPPSQCIMNFNVQRTESKVAAAPELPIEEIWQETAQILDSDAFSGVLVDEIDAVIRDENTWRYIAVAADLAQEADHVGSWSEACPCHGNFTEQCQEEQVQAQARHRKRRKLQPHGFLPVGGDVGGCPFKGCRSYELAAGGAMESLRDKMMHNRQKLLAHVATAQEAERHNLALANGSNIDDLDERLKASYAKWMGAFRLKHATREKVQTLCEAIDDKREPPQPDENPEKKVLRKVIVLEHLQTLAQNGNILMCMPNVGQVQMIKDQPQEDFDIDQPLAAISSGGPGMVGAQLADSFHGPGLECLALLQEATCCGNLIEHRRLETLESLSGGLNLEALLIRLNQRTRWELQLELLHQGWKDSQKTSKRRLDPVTTENFQTDEKVYYFDNQQLAKEYLVCLLLLEHLFQAGLKEFYHFQLNSYYCLLIDLLQNRPENLASAKPHQVSAYYKELMVICFRESQVPPPEAEVESSEVLDARLKELQTPTPPPP</sequence>
<dbReference type="Proteomes" id="UP001642484">
    <property type="component" value="Unassembled WGS sequence"/>
</dbReference>
<evidence type="ECO:0000259" key="2">
    <source>
        <dbReference type="Pfam" id="PF12770"/>
    </source>
</evidence>
<accession>A0ABP0JTJ0</accession>
<keyword evidence="4" id="KW-1185">Reference proteome</keyword>
<comment type="caution">
    <text evidence="3">The sequence shown here is derived from an EMBL/GenBank/DDBJ whole genome shotgun (WGS) entry which is preliminary data.</text>
</comment>
<feature type="region of interest" description="Disordered" evidence="1">
    <location>
        <begin position="1226"/>
        <end position="1248"/>
    </location>
</feature>
<protein>
    <recommendedName>
        <fullName evidence="2">CHAT domain-containing protein</fullName>
    </recommendedName>
</protein>
<feature type="compositionally biased region" description="Low complexity" evidence="1">
    <location>
        <begin position="45"/>
        <end position="69"/>
    </location>
</feature>
<dbReference type="SUPFAM" id="SSF52540">
    <property type="entry name" value="P-loop containing nucleoside triphosphate hydrolases"/>
    <property type="match status" value="1"/>
</dbReference>
<gene>
    <name evidence="3" type="ORF">CCMP2556_LOCUS12943</name>
</gene>
<reference evidence="3 4" key="1">
    <citation type="submission" date="2024-02" db="EMBL/GenBank/DDBJ databases">
        <authorList>
            <person name="Chen Y."/>
            <person name="Shah S."/>
            <person name="Dougan E. K."/>
            <person name="Thang M."/>
            <person name="Chan C."/>
        </authorList>
    </citation>
    <scope>NUCLEOTIDE SEQUENCE [LARGE SCALE GENOMIC DNA]</scope>
</reference>
<evidence type="ECO:0000256" key="1">
    <source>
        <dbReference type="SAM" id="MobiDB-lite"/>
    </source>
</evidence>